<protein>
    <recommendedName>
        <fullName evidence="2">Ribosomal silencing factor RsfS</fullName>
    </recommendedName>
</protein>
<proteinExistence type="inferred from homology"/>
<evidence type="ECO:0000313" key="3">
    <source>
        <dbReference type="EMBL" id="SSC13309.1"/>
    </source>
</evidence>
<dbReference type="PANTHER" id="PTHR21043">
    <property type="entry name" value="IOJAP SUPERFAMILY ORTHOLOG"/>
    <property type="match status" value="1"/>
</dbReference>
<name>A0A7Z7PPQ0_9BACT</name>
<accession>A0A7Z7PPQ0</accession>
<dbReference type="GO" id="GO:0017148">
    <property type="term" value="P:negative regulation of translation"/>
    <property type="evidence" value="ECO:0007669"/>
    <property type="project" value="UniProtKB-UniRule"/>
</dbReference>
<keyword evidence="2" id="KW-0810">Translation regulation</keyword>
<dbReference type="AlphaFoldDB" id="A0A7Z7PPQ0"/>
<evidence type="ECO:0000313" key="4">
    <source>
        <dbReference type="Proteomes" id="UP000250796"/>
    </source>
</evidence>
<keyword evidence="2" id="KW-0678">Repressor</keyword>
<dbReference type="GO" id="GO:0090071">
    <property type="term" value="P:negative regulation of ribosome biogenesis"/>
    <property type="evidence" value="ECO:0007669"/>
    <property type="project" value="UniProtKB-UniRule"/>
</dbReference>
<dbReference type="InterPro" id="IPR004394">
    <property type="entry name" value="Iojap/RsfS/C7orf30"/>
</dbReference>
<gene>
    <name evidence="2 3" type="primary">rsfS</name>
    <name evidence="3" type="ORF">MESINF_1865</name>
</gene>
<dbReference type="Gene3D" id="3.30.460.10">
    <property type="entry name" value="Beta Polymerase, domain 2"/>
    <property type="match status" value="1"/>
</dbReference>
<dbReference type="Proteomes" id="UP000250796">
    <property type="component" value="Chromosome MESINF"/>
</dbReference>
<comment type="function">
    <text evidence="2">Functions as a ribosomal silencing factor. Interacts with ribosomal protein uL14 (rplN), blocking formation of intersubunit bridge B8. Prevents association of the 30S and 50S ribosomal subunits and the formation of functional ribosomes, thus repressing translation.</text>
</comment>
<comment type="subcellular location">
    <subcellularLocation>
        <location evidence="2">Cytoplasm</location>
    </subcellularLocation>
</comment>
<comment type="subunit">
    <text evidence="2">Interacts with ribosomal protein uL14 (rplN).</text>
</comment>
<evidence type="ECO:0000256" key="2">
    <source>
        <dbReference type="HAMAP-Rule" id="MF_01477"/>
    </source>
</evidence>
<dbReference type="KEGG" id="minf:MESINF_1865"/>
<dbReference type="Pfam" id="PF02410">
    <property type="entry name" value="RsfS"/>
    <property type="match status" value="1"/>
</dbReference>
<evidence type="ECO:0000256" key="1">
    <source>
        <dbReference type="ARBA" id="ARBA00010574"/>
    </source>
</evidence>
<dbReference type="InterPro" id="IPR043519">
    <property type="entry name" value="NT_sf"/>
</dbReference>
<dbReference type="GO" id="GO:0005737">
    <property type="term" value="C:cytoplasm"/>
    <property type="evidence" value="ECO:0007669"/>
    <property type="project" value="UniProtKB-SubCell"/>
</dbReference>
<dbReference type="PANTHER" id="PTHR21043:SF0">
    <property type="entry name" value="MITOCHONDRIAL ASSEMBLY OF RIBOSOMAL LARGE SUBUNIT PROTEIN 1"/>
    <property type="match status" value="1"/>
</dbReference>
<organism evidence="3 4">
    <name type="scientific">Mesotoga infera</name>
    <dbReference type="NCBI Taxonomy" id="1236046"/>
    <lineage>
        <taxon>Bacteria</taxon>
        <taxon>Thermotogati</taxon>
        <taxon>Thermotogota</taxon>
        <taxon>Thermotogae</taxon>
        <taxon>Kosmotogales</taxon>
        <taxon>Kosmotogaceae</taxon>
        <taxon>Mesotoga</taxon>
    </lineage>
</organism>
<dbReference type="GO" id="GO:0042256">
    <property type="term" value="P:cytosolic ribosome assembly"/>
    <property type="evidence" value="ECO:0007669"/>
    <property type="project" value="UniProtKB-UniRule"/>
</dbReference>
<reference evidence="3 4" key="1">
    <citation type="submission" date="2017-01" db="EMBL/GenBank/DDBJ databases">
        <authorList>
            <person name="Erauso G."/>
        </authorList>
    </citation>
    <scope>NUCLEOTIDE SEQUENCE [LARGE SCALE GENOMIC DNA]</scope>
    <source>
        <strain evidence="3">MESINF1</strain>
    </source>
</reference>
<keyword evidence="2" id="KW-0963">Cytoplasm</keyword>
<dbReference type="HAMAP" id="MF_01477">
    <property type="entry name" value="Iojap_RsfS"/>
    <property type="match status" value="1"/>
</dbReference>
<dbReference type="NCBIfam" id="TIGR00090">
    <property type="entry name" value="rsfS_iojap_ybeB"/>
    <property type="match status" value="1"/>
</dbReference>
<dbReference type="GO" id="GO:0043023">
    <property type="term" value="F:ribosomal large subunit binding"/>
    <property type="evidence" value="ECO:0007669"/>
    <property type="project" value="TreeGrafter"/>
</dbReference>
<keyword evidence="4" id="KW-1185">Reference proteome</keyword>
<dbReference type="EMBL" id="LS974202">
    <property type="protein sequence ID" value="SSC13309.1"/>
    <property type="molecule type" value="Genomic_DNA"/>
</dbReference>
<sequence>MSGEPTKMGEFDLDDIVKEITEILDKKLGEEIVILDVSKVSNLSDYFVVATANSDPHMEALREAVLEYLEKASIPIVYYDKGRGYDWMVVDGGYFIVHIFSKKGREFYSLEDLWLNAKRYTYRELVKDEKNTRQ</sequence>
<comment type="similarity">
    <text evidence="1 2">Belongs to the Iojap/RsfS family.</text>
</comment>
<dbReference type="SUPFAM" id="SSF81301">
    <property type="entry name" value="Nucleotidyltransferase"/>
    <property type="match status" value="1"/>
</dbReference>